<evidence type="ECO:0000256" key="1">
    <source>
        <dbReference type="ARBA" id="ARBA00009275"/>
    </source>
</evidence>
<keyword evidence="2" id="KW-0479">Metal-binding</keyword>
<evidence type="ECO:0000313" key="7">
    <source>
        <dbReference type="Proteomes" id="UP000694387"/>
    </source>
</evidence>
<dbReference type="Proteomes" id="UP000694387">
    <property type="component" value="Chromosome 25"/>
</dbReference>
<evidence type="ECO:0000256" key="2">
    <source>
        <dbReference type="ARBA" id="ARBA00022723"/>
    </source>
</evidence>
<organism evidence="6 7">
    <name type="scientific">Equus asinus</name>
    <name type="common">Donkey</name>
    <name type="synonym">Equus africanus asinus</name>
    <dbReference type="NCBI Taxonomy" id="9793"/>
    <lineage>
        <taxon>Eukaryota</taxon>
        <taxon>Metazoa</taxon>
        <taxon>Chordata</taxon>
        <taxon>Craniata</taxon>
        <taxon>Vertebrata</taxon>
        <taxon>Euteleostomi</taxon>
        <taxon>Mammalia</taxon>
        <taxon>Eutheria</taxon>
        <taxon>Laurasiatheria</taxon>
        <taxon>Perissodactyla</taxon>
        <taxon>Equidae</taxon>
        <taxon>Equus</taxon>
    </lineage>
</organism>
<reference evidence="6" key="2">
    <citation type="submission" date="2025-08" db="UniProtKB">
        <authorList>
            <consortium name="Ensembl"/>
        </authorList>
    </citation>
    <scope>IDENTIFICATION</scope>
</reference>
<dbReference type="AlphaFoldDB" id="A0A9L0IHM6"/>
<dbReference type="InterPro" id="IPR032466">
    <property type="entry name" value="Metal_Hydrolase"/>
</dbReference>
<evidence type="ECO:0000256" key="4">
    <source>
        <dbReference type="ARBA" id="ARBA00093287"/>
    </source>
</evidence>
<reference evidence="6" key="3">
    <citation type="submission" date="2025-09" db="UniProtKB">
        <authorList>
            <consortium name="Ensembl"/>
        </authorList>
    </citation>
    <scope>IDENTIFICATION</scope>
</reference>
<name>A0A9L0IHM6_EQUAS</name>
<dbReference type="Gene3D" id="3.20.20.140">
    <property type="entry name" value="Metal-dependent hydrolases"/>
    <property type="match status" value="1"/>
</dbReference>
<dbReference type="Ensembl" id="ENSEAST00005081965.1">
    <property type="protein sequence ID" value="ENSEASP00005036548.1"/>
    <property type="gene ID" value="ENSEASG00005002825.2"/>
</dbReference>
<dbReference type="CDD" id="cd01310">
    <property type="entry name" value="TatD_DNAse"/>
    <property type="match status" value="1"/>
</dbReference>
<dbReference type="InterPro" id="IPR001130">
    <property type="entry name" value="TatD-like"/>
</dbReference>
<evidence type="ECO:0000256" key="3">
    <source>
        <dbReference type="ARBA" id="ARBA00022801"/>
    </source>
</evidence>
<dbReference type="GeneTree" id="ENSGT00720000108846"/>
<evidence type="ECO:0000313" key="6">
    <source>
        <dbReference type="Ensembl" id="ENSEASP00005036548.1"/>
    </source>
</evidence>
<dbReference type="Pfam" id="PF01026">
    <property type="entry name" value="TatD_DNase"/>
    <property type="match status" value="1"/>
</dbReference>
<proteinExistence type="inferred from homology"/>
<comment type="similarity">
    <text evidence="1">Belongs to the metallo-dependent hydrolases superfamily. TatD-type hydrolase family.</text>
</comment>
<evidence type="ECO:0000256" key="5">
    <source>
        <dbReference type="SAM" id="MobiDB-lite"/>
    </source>
</evidence>
<dbReference type="SUPFAM" id="SSF51556">
    <property type="entry name" value="Metallo-dependent hydrolases"/>
    <property type="match status" value="1"/>
</dbReference>
<gene>
    <name evidence="6" type="primary">TATDN3</name>
</gene>
<keyword evidence="7" id="KW-1185">Reference proteome</keyword>
<dbReference type="PANTHER" id="PTHR46317">
    <property type="entry name" value="HYDROLASE OF PHP SUPERFAMILY-RELATED PROTEIN"/>
    <property type="match status" value="1"/>
</dbReference>
<dbReference type="PANTHER" id="PTHR46317:SF7">
    <property type="entry name" value="DEOXYRIBONUCLEASE TATDN3-RELATED"/>
    <property type="match status" value="1"/>
</dbReference>
<dbReference type="GO" id="GO:0016788">
    <property type="term" value="F:hydrolase activity, acting on ester bonds"/>
    <property type="evidence" value="ECO:0007669"/>
    <property type="project" value="InterPro"/>
</dbReference>
<dbReference type="GO" id="GO:0046872">
    <property type="term" value="F:metal ion binding"/>
    <property type="evidence" value="ECO:0007669"/>
    <property type="project" value="UniProtKB-KW"/>
</dbReference>
<protein>
    <submittedName>
        <fullName evidence="6">TatD DNase domain containing 3</fullName>
    </submittedName>
</protein>
<keyword evidence="3" id="KW-0378">Hydrolase</keyword>
<accession>A0A9L0IHM6</accession>
<feature type="region of interest" description="Disordered" evidence="5">
    <location>
        <begin position="97"/>
        <end position="122"/>
    </location>
</feature>
<feature type="region of interest" description="Disordered" evidence="5">
    <location>
        <begin position="38"/>
        <end position="81"/>
    </location>
</feature>
<comment type="function">
    <text evidence="4">Exhibits 3'-exonuclease activities and apurinic/apyrimidinic (AP) endonuclease (in vitro). Show preferential AP endonuclease activity on double-stranded DNA substrates and 3'- exonuclease activity on single-stranded DNA.</text>
</comment>
<reference evidence="6 7" key="1">
    <citation type="journal article" date="2020" name="Nat. Commun.">
        <title>Donkey genomes provide new insights into domestication and selection for coat color.</title>
        <authorList>
            <person name="Wang"/>
            <person name="C."/>
            <person name="Li"/>
            <person name="H."/>
            <person name="Guo"/>
            <person name="Y."/>
            <person name="Huang"/>
            <person name="J."/>
            <person name="Sun"/>
            <person name="Y."/>
            <person name="Min"/>
            <person name="J."/>
            <person name="Wang"/>
            <person name="J."/>
            <person name="Fang"/>
            <person name="X."/>
            <person name="Zhao"/>
            <person name="Z."/>
            <person name="Wang"/>
            <person name="S."/>
            <person name="Zhang"/>
            <person name="Y."/>
            <person name="Liu"/>
            <person name="Q."/>
            <person name="Jiang"/>
            <person name="Q."/>
            <person name="Wang"/>
            <person name="X."/>
            <person name="Guo"/>
            <person name="Y."/>
            <person name="Yang"/>
            <person name="C."/>
            <person name="Wang"/>
            <person name="Y."/>
            <person name="Tian"/>
            <person name="F."/>
            <person name="Zhuang"/>
            <person name="G."/>
            <person name="Fan"/>
            <person name="Y."/>
            <person name="Gao"/>
            <person name="Q."/>
            <person name="Li"/>
            <person name="Y."/>
            <person name="Ju"/>
            <person name="Z."/>
            <person name="Li"/>
            <person name="J."/>
            <person name="Li"/>
            <person name="R."/>
            <person name="Hou"/>
            <person name="M."/>
            <person name="Yang"/>
            <person name="G."/>
            <person name="Liu"/>
            <person name="G."/>
            <person name="Liu"/>
            <person name="W."/>
            <person name="Guo"/>
            <person name="J."/>
            <person name="Pan"/>
            <person name="S."/>
            <person name="Fan"/>
            <person name="G."/>
            <person name="Zhang"/>
            <person name="W."/>
            <person name="Zhang"/>
            <person name="R."/>
            <person name="Yu"/>
            <person name="J."/>
            <person name="Zhang"/>
            <person name="X."/>
            <person name="Yin"/>
            <person name="Q."/>
            <person name="Ji"/>
            <person name="C."/>
            <person name="Jin"/>
            <person name="Y."/>
            <person name="Yue"/>
            <person name="G."/>
            <person name="Liu"/>
            <person name="M."/>
            <person name="Xu"/>
            <person name="J."/>
            <person name="Liu"/>
            <person name="S."/>
            <person name="Jordana"/>
            <person name="J."/>
            <person name="Noce"/>
            <person name="A."/>
            <person name="Amills"/>
            <person name="M."/>
            <person name="Wu"/>
            <person name="D.D."/>
            <person name="Li"/>
            <person name="S."/>
            <person name="Zhou"/>
            <person name="X. and Zhong"/>
            <person name="J."/>
        </authorList>
    </citation>
    <scope>NUCLEOTIDE SEQUENCE [LARGE SCALE GENOMIC DNA]</scope>
</reference>
<sequence>MATGPVPTAHLAERALGSSLAALPRAFARCGRTILATPSRPASRCSAHGSPLGQWQGPRPGRLSRPFSPHPAEELRPPTREPPPFFQFELWAGTLGTEERVPTGGRSSRPAGNSVRRRSLVPGEATRRVADCGGAAMGAVGAGLVDCHCHLSAPDFDRDLDNVLEKAKKANVMALVVVAEHSGEFEKIMQLSERYNGFVLPCLGVHPVQGLSPEDQRSVTLKDLDVALPIIENYKDQLLAIGEVGLDFSPRFAGTDEQKEEQRQVLIRQVQLAKRLNLPLNVHSRSAGRPTISLLREQGADKVLLHAFDGRPSVAMEGIRAGYFFSIPPSIVRSGQLSLFFKKQKLVKQLPLTSICLETDSPALGPEKQVRNEPQNISISAEYIAQVKGISVEEVIEVTTQNALRLFPRLRCLLQK</sequence>